<sequence length="1123" mass="122489">MIDTTLDTTLDTPTWWRGLPRSQRTGGTPALTEEQRDHGRRRREAWRGGHIVRGTDIRLDRWERLGLTEEQIVELLGEPPESLASRVPGRPAWLDTIFDAWQRFRGVRLEDLGIGAPSAGHTHGDEPRGDVGDHEPHAEPGNLGFLNLIAPLLAWAQDELRNRIEELPGHRGHEGRLPPSHPLLRLPLDRLLQMIASVLVLEVNLARLEGRLTGTTPGERMTSFVEQIREPATALEILAEYPVLARELVLCLRTTVNVRAEFVERLLNDLPEIRETFGGRWQGPADLDEVGLGAGDTHRGGRSVAVLTFKDGKKLVYKPRSLRVEVHFNRLLDWLNARGLHHRLRPLRVLDRDEYGWVEHVATSSCGDEDEVGRFFWRQGAHLALFHALCGSDMHLENVIAAGEHPVLVDLEAIFQAPPRLTDDVADQRAPLMLGEAPRIVRESVLRIGLLPERMITVDEKGIYDAEISGLAGSGGQLSPGRVPTVVASGTDEARVVRDRREMKETQNRVRLAGRPVDPLAHLDSLTAGFTDCYRIIEANRDDLLGAGGPVAGFGDVEVRFIPRPTLTYARLQMESWHPDLLRDSLDREIFFEMLSTGFADVPDRDALLATEQRQLADQDIPSFHTTPASTDLYDGYGVVARDFLETAGLEAVRSRITAMSSADLRRQVWCIRASMSGLTVGTGRVTTRESGSDDPRPLPDKEIDQDLAIAAARSVADLLLEAALSSDGEAPSWLSVNFIGDRFWKVGHAGLDLYSGVPGIALFLAQLAAVTGEARFRRPAERLAEQLVEVTRHLRVGAHPVAGLSIGGYGELGGLVYALTRLATVIGEPAMVESARDAASLCRARFAEDRVFDVISGTAGAALAIHALHRAHPDDRTHDALEAAGATLADRAVHVPGGSAWRPAFEDAPALLGFSHGASGIAYSLALVAEATGEDRFAELCGRALSYERHHFSPERGNWPDLRAISGPGAFMNAWCHGAAGIGLARAAMLRLPVLSPWRDLMREDLRIATDRVRADLIVDGRYAGIGNDSICHGDLGLVEALLTADSVLGGFAEHGTGDGAVLGRRCARAVAEHVLSGVLRPGVPDRVSTPGLLMGLSGIGYGLLRAAMPDRVPNVLLLETR</sequence>
<proteinExistence type="predicted"/>
<accession>A0A7W7M0A0</accession>
<reference evidence="4 5" key="1">
    <citation type="submission" date="2020-08" db="EMBL/GenBank/DDBJ databases">
        <title>Genomic Encyclopedia of Type Strains, Phase III (KMG-III): the genomes of soil and plant-associated and newly described type strains.</title>
        <authorList>
            <person name="Whitman W."/>
        </authorList>
    </citation>
    <scope>NUCLEOTIDE SEQUENCE [LARGE SCALE GENOMIC DNA]</scope>
    <source>
        <strain evidence="4 5">CECT 3273</strain>
    </source>
</reference>
<feature type="domain" description="Lantibiotic biosynthesis protein dehydration" evidence="3">
    <location>
        <begin position="241"/>
        <end position="626"/>
    </location>
</feature>
<dbReference type="AlphaFoldDB" id="A0A7W7M0A0"/>
<dbReference type="Proteomes" id="UP000579523">
    <property type="component" value="Unassembled WGS sequence"/>
</dbReference>
<dbReference type="InterPro" id="IPR007822">
    <property type="entry name" value="LANC-like"/>
</dbReference>
<feature type="binding site" evidence="1">
    <location>
        <position position="977"/>
    </location>
    <ligand>
        <name>Zn(2+)</name>
        <dbReference type="ChEBI" id="CHEBI:29105"/>
    </ligand>
</feature>
<evidence type="ECO:0000313" key="5">
    <source>
        <dbReference type="Proteomes" id="UP000579523"/>
    </source>
</evidence>
<dbReference type="RefSeq" id="WP_184822591.1">
    <property type="nucleotide sequence ID" value="NZ_BMTK01000002.1"/>
</dbReference>
<keyword evidence="1" id="KW-0479">Metal-binding</keyword>
<dbReference type="PRINTS" id="PR01950">
    <property type="entry name" value="LANCSUPER"/>
</dbReference>
<feature type="region of interest" description="Disordered" evidence="2">
    <location>
        <begin position="115"/>
        <end position="137"/>
    </location>
</feature>
<protein>
    <submittedName>
        <fullName evidence="4">Type 2 lantibiotic biosynthesis protein LanM</fullName>
    </submittedName>
</protein>
<dbReference type="PIRSF" id="PIRSF037228">
    <property type="entry name" value="Lant_mod_RumM"/>
    <property type="match status" value="1"/>
</dbReference>
<dbReference type="SMART" id="SM01260">
    <property type="entry name" value="LANC_like"/>
    <property type="match status" value="1"/>
</dbReference>
<feature type="region of interest" description="Disordered" evidence="2">
    <location>
        <begin position="16"/>
        <end position="42"/>
    </location>
</feature>
<evidence type="ECO:0000256" key="1">
    <source>
        <dbReference type="PIRSR" id="PIRSR607822-1"/>
    </source>
</evidence>
<dbReference type="Pfam" id="PF05147">
    <property type="entry name" value="LANC_like"/>
    <property type="match status" value="1"/>
</dbReference>
<keyword evidence="1" id="KW-0862">Zinc</keyword>
<keyword evidence="5" id="KW-1185">Reference proteome</keyword>
<dbReference type="SUPFAM" id="SSF158745">
    <property type="entry name" value="LanC-like"/>
    <property type="match status" value="1"/>
</dbReference>
<evidence type="ECO:0000259" key="3">
    <source>
        <dbReference type="Pfam" id="PF13575"/>
    </source>
</evidence>
<dbReference type="Pfam" id="PF13575">
    <property type="entry name" value="DUF4135"/>
    <property type="match status" value="1"/>
</dbReference>
<dbReference type="GO" id="GO:0031179">
    <property type="term" value="P:peptide modification"/>
    <property type="evidence" value="ECO:0007669"/>
    <property type="project" value="InterPro"/>
</dbReference>
<dbReference type="GO" id="GO:0046872">
    <property type="term" value="F:metal ion binding"/>
    <property type="evidence" value="ECO:0007669"/>
    <property type="project" value="UniProtKB-KW"/>
</dbReference>
<dbReference type="EMBL" id="JACHJI010000006">
    <property type="protein sequence ID" value="MBB4899709.1"/>
    <property type="molecule type" value="Genomic_DNA"/>
</dbReference>
<organism evidence="4 5">
    <name type="scientific">Streptomyces griseomycini</name>
    <dbReference type="NCBI Taxonomy" id="66895"/>
    <lineage>
        <taxon>Bacteria</taxon>
        <taxon>Bacillati</taxon>
        <taxon>Actinomycetota</taxon>
        <taxon>Actinomycetes</taxon>
        <taxon>Kitasatosporales</taxon>
        <taxon>Streptomycetaceae</taxon>
        <taxon>Streptomyces</taxon>
    </lineage>
</organism>
<dbReference type="InterPro" id="IPR017146">
    <property type="entry name" value="Lanti_2_LanM"/>
</dbReference>
<evidence type="ECO:0000313" key="4">
    <source>
        <dbReference type="EMBL" id="MBB4899709.1"/>
    </source>
</evidence>
<dbReference type="InterPro" id="IPR025410">
    <property type="entry name" value="Lant_dehyd"/>
</dbReference>
<dbReference type="NCBIfam" id="TIGR03897">
    <property type="entry name" value="lanti_2_LanM"/>
    <property type="match status" value="1"/>
</dbReference>
<name>A0A7W7M0A0_9ACTN</name>
<feature type="compositionally biased region" description="Basic and acidic residues" evidence="2">
    <location>
        <begin position="122"/>
        <end position="137"/>
    </location>
</feature>
<evidence type="ECO:0000256" key="2">
    <source>
        <dbReference type="SAM" id="MobiDB-lite"/>
    </source>
</evidence>
<gene>
    <name evidence="4" type="ORF">FHS37_003770</name>
</gene>
<dbReference type="Gene3D" id="1.50.10.20">
    <property type="match status" value="1"/>
</dbReference>
<dbReference type="CDD" id="cd04792">
    <property type="entry name" value="LanM-like"/>
    <property type="match status" value="1"/>
</dbReference>
<comment type="caution">
    <text evidence="4">The sequence shown here is derived from an EMBL/GenBank/DDBJ whole genome shotgun (WGS) entry which is preliminary data.</text>
</comment>